<reference evidence="1" key="1">
    <citation type="submission" date="2024-02" db="EMBL/GenBank/DDBJ databases">
        <authorList>
            <consortium name="ELIXIR-Norway"/>
            <consortium name="Elixir Norway"/>
        </authorList>
    </citation>
    <scope>NUCLEOTIDE SEQUENCE</scope>
</reference>
<dbReference type="Proteomes" id="UP001497512">
    <property type="component" value="Chromosome 18"/>
</dbReference>
<protein>
    <submittedName>
        <fullName evidence="1">Uncharacterized protein</fullName>
    </submittedName>
</protein>
<keyword evidence="2" id="KW-1185">Reference proteome</keyword>
<accession>A0ABP0U3M2</accession>
<dbReference type="EMBL" id="OZ019910">
    <property type="protein sequence ID" value="CAK9211826.1"/>
    <property type="molecule type" value="Genomic_DNA"/>
</dbReference>
<name>A0ABP0U3M2_9BRYO</name>
<proteinExistence type="predicted"/>
<evidence type="ECO:0000313" key="1">
    <source>
        <dbReference type="EMBL" id="CAK9211826.1"/>
    </source>
</evidence>
<sequence length="82" mass="8365">MSDSNAQVAGDSCSHSCLISSHSLHGGRGALPSEGGRPSDLSALAGGGVVRASSAFSHLQSNNNRYTDFQQLLEEGGVCGIF</sequence>
<organism evidence="1 2">
    <name type="scientific">Sphagnum troendelagicum</name>
    <dbReference type="NCBI Taxonomy" id="128251"/>
    <lineage>
        <taxon>Eukaryota</taxon>
        <taxon>Viridiplantae</taxon>
        <taxon>Streptophyta</taxon>
        <taxon>Embryophyta</taxon>
        <taxon>Bryophyta</taxon>
        <taxon>Sphagnophytina</taxon>
        <taxon>Sphagnopsida</taxon>
        <taxon>Sphagnales</taxon>
        <taxon>Sphagnaceae</taxon>
        <taxon>Sphagnum</taxon>
    </lineage>
</organism>
<evidence type="ECO:0000313" key="2">
    <source>
        <dbReference type="Proteomes" id="UP001497512"/>
    </source>
</evidence>
<gene>
    <name evidence="1" type="ORF">CSSPTR1EN2_LOCUS11056</name>
</gene>